<sequence length="486" mass="54883">MDHCQKEIDLLTRCLILADDQLQQIQSLLMNSFNDGLKRETNPVAPVKMFPTFVREVPDEKNKYVEGKFLALDLGGTNFRVLLIELVGDELHHETEIYTIADELRNGTGEKLFDYIAECIFLFLDKRNLVEFRMPLGFTFSFPCKQEGLNSARLTTWTKGFKCTGVEGEDVVKLLREAIDRRNDIEVEVMAIVNDTTGTMVSCALQNKECRVGLIVGTGTNACYMETIENVELYNEDITDVNQVVVNTELGAFGDNNVLNFARTRWDHTVDQLSAEPGKQIFEKMVSGMYLGEIVRCILCELTQRRLVFGGKGSVQLMTPKGFKTAYISAIESDSKDDYLYTRQVMAEIGLRHATQSDYDMVKLICSRISTRAAHLVSAAVSTILNKMQRPYTTVAVDGSVYKFHPHFHQLLEEKTLQLVKPEIKFDIKLSEDGSGRGAALVAAVATKQDIQRKISTGNRLAFEPVNRKNSRMELKQFLKSCNETF</sequence>
<dbReference type="PROSITE" id="PS00378">
    <property type="entry name" value="HEXOKINASE_1"/>
    <property type="match status" value="1"/>
</dbReference>
<comment type="pathway">
    <text evidence="1">Carbohydrate degradation; glycolysis; D-glyceraldehyde 3-phosphate and glycerone phosphate from D-glucose: step 1/4.</text>
</comment>
<dbReference type="GO" id="GO:0005739">
    <property type="term" value="C:mitochondrion"/>
    <property type="evidence" value="ECO:0007669"/>
    <property type="project" value="TreeGrafter"/>
</dbReference>
<reference evidence="17" key="1">
    <citation type="submission" date="2022-12" db="EMBL/GenBank/DDBJ databases">
        <title>Genome assemblies of Blomia tropicalis.</title>
        <authorList>
            <person name="Cui Y."/>
        </authorList>
    </citation>
    <scope>NUCLEOTIDE SEQUENCE</scope>
    <source>
        <tissue evidence="17">Adult mites</tissue>
    </source>
</reference>
<evidence type="ECO:0000256" key="6">
    <source>
        <dbReference type="ARBA" id="ARBA00022777"/>
    </source>
</evidence>
<evidence type="ECO:0000256" key="11">
    <source>
        <dbReference type="ARBA" id="ARBA00048160"/>
    </source>
</evidence>
<comment type="catalytic activity">
    <reaction evidence="12">
        <text>D-mannose + ATP = D-mannose 6-phosphate + ADP + H(+)</text>
        <dbReference type="Rhea" id="RHEA:11028"/>
        <dbReference type="ChEBI" id="CHEBI:4208"/>
        <dbReference type="ChEBI" id="CHEBI:15378"/>
        <dbReference type="ChEBI" id="CHEBI:30616"/>
        <dbReference type="ChEBI" id="CHEBI:58735"/>
        <dbReference type="ChEBI" id="CHEBI:456216"/>
        <dbReference type="EC" id="2.7.1.1"/>
    </reaction>
    <physiologicalReaction direction="left-to-right" evidence="12">
        <dbReference type="Rhea" id="RHEA:11029"/>
    </physiologicalReaction>
</comment>
<dbReference type="InterPro" id="IPR022673">
    <property type="entry name" value="Hexokinase_C"/>
</dbReference>
<evidence type="ECO:0000256" key="2">
    <source>
        <dbReference type="ARBA" id="ARBA00005028"/>
    </source>
</evidence>
<dbReference type="PRINTS" id="PR00475">
    <property type="entry name" value="HEXOKINASE"/>
</dbReference>
<dbReference type="InterPro" id="IPR043129">
    <property type="entry name" value="ATPase_NBD"/>
</dbReference>
<dbReference type="GO" id="GO:0006006">
    <property type="term" value="P:glucose metabolic process"/>
    <property type="evidence" value="ECO:0007669"/>
    <property type="project" value="TreeGrafter"/>
</dbReference>
<dbReference type="InterPro" id="IPR019807">
    <property type="entry name" value="Hexokinase_BS"/>
</dbReference>
<dbReference type="Gene3D" id="3.30.420.40">
    <property type="match status" value="1"/>
</dbReference>
<evidence type="ECO:0000256" key="12">
    <source>
        <dbReference type="ARBA" id="ARBA00050361"/>
    </source>
</evidence>
<feature type="domain" description="Hexokinase N-terminal" evidence="15">
    <location>
        <begin position="11"/>
        <end position="204"/>
    </location>
</feature>
<dbReference type="GO" id="GO:0005524">
    <property type="term" value="F:ATP binding"/>
    <property type="evidence" value="ECO:0007669"/>
    <property type="project" value="UniProtKB-UniRule"/>
</dbReference>
<keyword evidence="7 14" id="KW-0067">ATP-binding</keyword>
<evidence type="ECO:0000256" key="4">
    <source>
        <dbReference type="ARBA" id="ARBA00022679"/>
    </source>
</evidence>
<dbReference type="EC" id="2.7.1.-" evidence="14"/>
<dbReference type="InterPro" id="IPR001312">
    <property type="entry name" value="Hexokinase"/>
</dbReference>
<dbReference type="FunFam" id="3.30.420.40:FF:000095">
    <property type="entry name" value="Phosphotransferase"/>
    <property type="match status" value="1"/>
</dbReference>
<organism evidence="17 18">
    <name type="scientific">Blomia tropicalis</name>
    <name type="common">Mite</name>
    <dbReference type="NCBI Taxonomy" id="40697"/>
    <lineage>
        <taxon>Eukaryota</taxon>
        <taxon>Metazoa</taxon>
        <taxon>Ecdysozoa</taxon>
        <taxon>Arthropoda</taxon>
        <taxon>Chelicerata</taxon>
        <taxon>Arachnida</taxon>
        <taxon>Acari</taxon>
        <taxon>Acariformes</taxon>
        <taxon>Sarcoptiformes</taxon>
        <taxon>Astigmata</taxon>
        <taxon>Glycyphagoidea</taxon>
        <taxon>Echimyopodidae</taxon>
        <taxon>Blomia</taxon>
    </lineage>
</organism>
<dbReference type="CDD" id="cd24019">
    <property type="entry name" value="ASKHA_NBD_HK_meta"/>
    <property type="match status" value="1"/>
</dbReference>
<gene>
    <name evidence="17" type="ORF">RDWZM_006807</name>
</gene>
<name>A0A9Q0M874_BLOTA</name>
<keyword evidence="6 14" id="KW-0418">Kinase</keyword>
<keyword evidence="8 14" id="KW-0324">Glycolysis</keyword>
<comment type="pathway">
    <text evidence="2">Carbohydrate metabolism; hexose metabolism.</text>
</comment>
<dbReference type="Proteomes" id="UP001142055">
    <property type="component" value="Chromosome 2"/>
</dbReference>
<dbReference type="InterPro" id="IPR022672">
    <property type="entry name" value="Hexokinase_N"/>
</dbReference>
<dbReference type="PANTHER" id="PTHR19443">
    <property type="entry name" value="HEXOKINASE"/>
    <property type="match status" value="1"/>
</dbReference>
<dbReference type="GO" id="GO:0005536">
    <property type="term" value="F:D-glucose binding"/>
    <property type="evidence" value="ECO:0007669"/>
    <property type="project" value="InterPro"/>
</dbReference>
<evidence type="ECO:0000256" key="5">
    <source>
        <dbReference type="ARBA" id="ARBA00022741"/>
    </source>
</evidence>
<dbReference type="FunFam" id="3.40.367.20:FF:000005">
    <property type="entry name" value="Phosphotransferase"/>
    <property type="match status" value="1"/>
</dbReference>
<feature type="domain" description="Hexokinase C-terminal" evidence="16">
    <location>
        <begin position="211"/>
        <end position="445"/>
    </location>
</feature>
<dbReference type="PROSITE" id="PS51748">
    <property type="entry name" value="HEXOKINASE_2"/>
    <property type="match status" value="1"/>
</dbReference>
<dbReference type="AlphaFoldDB" id="A0A9Q0M874"/>
<dbReference type="PANTHER" id="PTHR19443:SF16">
    <property type="entry name" value="HEXOKINASE TYPE 1-RELATED"/>
    <property type="match status" value="1"/>
</dbReference>
<dbReference type="Gene3D" id="3.40.367.20">
    <property type="match status" value="1"/>
</dbReference>
<dbReference type="GO" id="GO:0006096">
    <property type="term" value="P:glycolytic process"/>
    <property type="evidence" value="ECO:0007669"/>
    <property type="project" value="UniProtKB-KW"/>
</dbReference>
<dbReference type="SUPFAM" id="SSF53067">
    <property type="entry name" value="Actin-like ATPase domain"/>
    <property type="match status" value="2"/>
</dbReference>
<comment type="similarity">
    <text evidence="3 14">Belongs to the hexokinase family.</text>
</comment>
<dbReference type="GO" id="GO:0005829">
    <property type="term" value="C:cytosol"/>
    <property type="evidence" value="ECO:0007669"/>
    <property type="project" value="TreeGrafter"/>
</dbReference>
<protein>
    <recommendedName>
        <fullName evidence="14">Phosphotransferase</fullName>
        <ecNumber evidence="14">2.7.1.-</ecNumber>
    </recommendedName>
</protein>
<evidence type="ECO:0000256" key="7">
    <source>
        <dbReference type="ARBA" id="ARBA00022840"/>
    </source>
</evidence>
<evidence type="ECO:0000256" key="13">
    <source>
        <dbReference type="ARBA" id="ARBA00059457"/>
    </source>
</evidence>
<accession>A0A9Q0M874</accession>
<comment type="catalytic activity">
    <reaction evidence="11">
        <text>D-glucose + ATP = D-glucose 6-phosphate + ADP + H(+)</text>
        <dbReference type="Rhea" id="RHEA:17825"/>
        <dbReference type="ChEBI" id="CHEBI:4167"/>
        <dbReference type="ChEBI" id="CHEBI:15378"/>
        <dbReference type="ChEBI" id="CHEBI:30616"/>
        <dbReference type="ChEBI" id="CHEBI:61548"/>
        <dbReference type="ChEBI" id="CHEBI:456216"/>
        <dbReference type="EC" id="2.7.1.1"/>
    </reaction>
    <physiologicalReaction direction="left-to-right" evidence="11">
        <dbReference type="Rhea" id="RHEA:17826"/>
    </physiologicalReaction>
</comment>
<dbReference type="Pfam" id="PF03727">
    <property type="entry name" value="Hexokinase_2"/>
    <property type="match status" value="1"/>
</dbReference>
<comment type="catalytic activity">
    <reaction evidence="10">
        <text>D-fructose + ATP = D-fructose 6-phosphate + ADP + H(+)</text>
        <dbReference type="Rhea" id="RHEA:16125"/>
        <dbReference type="ChEBI" id="CHEBI:15378"/>
        <dbReference type="ChEBI" id="CHEBI:30616"/>
        <dbReference type="ChEBI" id="CHEBI:37721"/>
        <dbReference type="ChEBI" id="CHEBI:61527"/>
        <dbReference type="ChEBI" id="CHEBI:456216"/>
        <dbReference type="EC" id="2.7.1.1"/>
    </reaction>
    <physiologicalReaction direction="left-to-right" evidence="10">
        <dbReference type="Rhea" id="RHEA:16126"/>
    </physiologicalReaction>
</comment>
<dbReference type="GO" id="GO:0004340">
    <property type="term" value="F:glucokinase activity"/>
    <property type="evidence" value="ECO:0007669"/>
    <property type="project" value="TreeGrafter"/>
</dbReference>
<evidence type="ECO:0000256" key="10">
    <source>
        <dbReference type="ARBA" id="ARBA00047905"/>
    </source>
</evidence>
<evidence type="ECO:0000259" key="15">
    <source>
        <dbReference type="Pfam" id="PF00349"/>
    </source>
</evidence>
<dbReference type="Pfam" id="PF00349">
    <property type="entry name" value="Hexokinase_1"/>
    <property type="match status" value="1"/>
</dbReference>
<dbReference type="GO" id="GO:0008865">
    <property type="term" value="F:fructokinase activity"/>
    <property type="evidence" value="ECO:0007669"/>
    <property type="project" value="TreeGrafter"/>
</dbReference>
<evidence type="ECO:0000256" key="14">
    <source>
        <dbReference type="RuleBase" id="RU362007"/>
    </source>
</evidence>
<evidence type="ECO:0000256" key="3">
    <source>
        <dbReference type="ARBA" id="ARBA00009225"/>
    </source>
</evidence>
<evidence type="ECO:0000256" key="1">
    <source>
        <dbReference type="ARBA" id="ARBA00004888"/>
    </source>
</evidence>
<evidence type="ECO:0000256" key="8">
    <source>
        <dbReference type="ARBA" id="ARBA00023152"/>
    </source>
</evidence>
<evidence type="ECO:0000259" key="16">
    <source>
        <dbReference type="Pfam" id="PF03727"/>
    </source>
</evidence>
<evidence type="ECO:0000313" key="18">
    <source>
        <dbReference type="Proteomes" id="UP001142055"/>
    </source>
</evidence>
<dbReference type="GO" id="GO:0001678">
    <property type="term" value="P:intracellular glucose homeostasis"/>
    <property type="evidence" value="ECO:0007669"/>
    <property type="project" value="InterPro"/>
</dbReference>
<comment type="caution">
    <text evidence="17">The sequence shown here is derived from an EMBL/GenBank/DDBJ whole genome shotgun (WGS) entry which is preliminary data.</text>
</comment>
<comment type="function">
    <text evidence="13">Catalyzes the phosphorylation of various hexoses to hexose 6-phosphate.</text>
</comment>
<evidence type="ECO:0000313" key="17">
    <source>
        <dbReference type="EMBL" id="KAJ6220995.1"/>
    </source>
</evidence>
<evidence type="ECO:0000256" key="9">
    <source>
        <dbReference type="ARBA" id="ARBA00044613"/>
    </source>
</evidence>
<dbReference type="EMBL" id="JAPWDV010000002">
    <property type="protein sequence ID" value="KAJ6220995.1"/>
    <property type="molecule type" value="Genomic_DNA"/>
</dbReference>
<keyword evidence="18" id="KW-1185">Reference proteome</keyword>
<keyword evidence="5 14" id="KW-0547">Nucleotide-binding</keyword>
<dbReference type="OMA" id="YPNFEGY"/>
<comment type="catalytic activity">
    <reaction evidence="9">
        <text>a D-hexose + ATP = a D-hexose 6-phosphate + ADP + H(+)</text>
        <dbReference type="Rhea" id="RHEA:22740"/>
        <dbReference type="ChEBI" id="CHEBI:4194"/>
        <dbReference type="ChEBI" id="CHEBI:15378"/>
        <dbReference type="ChEBI" id="CHEBI:30616"/>
        <dbReference type="ChEBI" id="CHEBI:229467"/>
        <dbReference type="ChEBI" id="CHEBI:456216"/>
        <dbReference type="EC" id="2.7.1.1"/>
    </reaction>
    <physiologicalReaction direction="left-to-right" evidence="9">
        <dbReference type="Rhea" id="RHEA:22741"/>
    </physiologicalReaction>
</comment>
<proteinExistence type="inferred from homology"/>
<keyword evidence="4 14" id="KW-0808">Transferase</keyword>